<evidence type="ECO:0000313" key="1">
    <source>
        <dbReference type="EMBL" id="GCB73090.1"/>
    </source>
</evidence>
<dbReference type="EMBL" id="BFAA01002264">
    <property type="protein sequence ID" value="GCB73090.1"/>
    <property type="molecule type" value="Genomic_DNA"/>
</dbReference>
<gene>
    <name evidence="1" type="ORF">scyTo_0006618</name>
</gene>
<keyword evidence="2" id="KW-1185">Reference proteome</keyword>
<protein>
    <submittedName>
        <fullName evidence="1">Uncharacterized protein</fullName>
    </submittedName>
</protein>
<evidence type="ECO:0000313" key="2">
    <source>
        <dbReference type="Proteomes" id="UP000288216"/>
    </source>
</evidence>
<reference evidence="1 2" key="1">
    <citation type="journal article" date="2018" name="Nat. Ecol. Evol.">
        <title>Shark genomes provide insights into elasmobranch evolution and the origin of vertebrates.</title>
        <authorList>
            <person name="Hara Y"/>
            <person name="Yamaguchi K"/>
            <person name="Onimaru K"/>
            <person name="Kadota M"/>
            <person name="Koyanagi M"/>
            <person name="Keeley SD"/>
            <person name="Tatsumi K"/>
            <person name="Tanaka K"/>
            <person name="Motone F"/>
            <person name="Kageyama Y"/>
            <person name="Nozu R"/>
            <person name="Adachi N"/>
            <person name="Nishimura O"/>
            <person name="Nakagawa R"/>
            <person name="Tanegashima C"/>
            <person name="Kiyatake I"/>
            <person name="Matsumoto R"/>
            <person name="Murakumo K"/>
            <person name="Nishida K"/>
            <person name="Terakita A"/>
            <person name="Kuratani S"/>
            <person name="Sato K"/>
            <person name="Hyodo S Kuraku.S."/>
        </authorList>
    </citation>
    <scope>NUCLEOTIDE SEQUENCE [LARGE SCALE GENOMIC DNA]</scope>
</reference>
<dbReference type="AlphaFoldDB" id="A0A401PIY3"/>
<sequence>MLAGYSGRSYSAQPVANYLKDLLPDLCKNLRHIPAVGIKNREKKRQLVVAAIQAGKHGIDVNLNAVQTSEMEKL</sequence>
<accession>A0A401PIY3</accession>
<proteinExistence type="predicted"/>
<organism evidence="1 2">
    <name type="scientific">Scyliorhinus torazame</name>
    <name type="common">Cloudy catshark</name>
    <name type="synonym">Catulus torazame</name>
    <dbReference type="NCBI Taxonomy" id="75743"/>
    <lineage>
        <taxon>Eukaryota</taxon>
        <taxon>Metazoa</taxon>
        <taxon>Chordata</taxon>
        <taxon>Craniata</taxon>
        <taxon>Vertebrata</taxon>
        <taxon>Chondrichthyes</taxon>
        <taxon>Elasmobranchii</taxon>
        <taxon>Galeomorphii</taxon>
        <taxon>Galeoidea</taxon>
        <taxon>Carcharhiniformes</taxon>
        <taxon>Scyliorhinidae</taxon>
        <taxon>Scyliorhinus</taxon>
    </lineage>
</organism>
<dbReference type="Proteomes" id="UP000288216">
    <property type="component" value="Unassembled WGS sequence"/>
</dbReference>
<name>A0A401PIY3_SCYTO</name>
<comment type="caution">
    <text evidence="1">The sequence shown here is derived from an EMBL/GenBank/DDBJ whole genome shotgun (WGS) entry which is preliminary data.</text>
</comment>